<dbReference type="SUPFAM" id="SSF48726">
    <property type="entry name" value="Immunoglobulin"/>
    <property type="match status" value="1"/>
</dbReference>
<feature type="domain" description="EGF-like" evidence="7">
    <location>
        <begin position="320"/>
        <end position="357"/>
    </location>
</feature>
<dbReference type="PROSITE" id="PS01186">
    <property type="entry name" value="EGF_2"/>
    <property type="match status" value="3"/>
</dbReference>
<evidence type="ECO:0000259" key="7">
    <source>
        <dbReference type="PROSITE" id="PS50026"/>
    </source>
</evidence>
<dbReference type="Gene3D" id="2.60.40.10">
    <property type="entry name" value="Immunoglobulins"/>
    <property type="match status" value="1"/>
</dbReference>
<evidence type="ECO:0000259" key="8">
    <source>
        <dbReference type="PROSITE" id="PS50835"/>
    </source>
</evidence>
<keyword evidence="3" id="KW-0677">Repeat</keyword>
<keyword evidence="6" id="KW-1015">Disulfide bond</keyword>
<sequence length="884" mass="96650">MCEIASDQAFCGGRRCGQNAFCDRSRCVCERGFEGDPYDVCTPIPPKPELCGNNYCHEKARCHYGVCYCEYGYVGDGVTVCQKIEEDLCKRVQCAENAECEAGLCQCKTGYKGDGFSECTPVAVDPNSCNGRYCGANAECINNECTCISGYTGDPYDICTRERPLPDTCRGVECGSNAYCHDGRCVCYEGFVGNPNLACRPNHDASCIGIRCGVNAYCTNGQCVCRHGYTGDPAQICYPDWGSSGNDLCRSISCHPNATCSLGQCRCRDGFEGDGFLDCWPKDPANLCDCRGFPSTMAGCSNGKCRCMPGFWVGRDNYCDECRGHGECAANAQCSYDSQIQHYRCRCDYGFLGDGAIACIPGSVANKTQAAQCRIPCHKFGTCDEYDGRCKCRPGFVGNGYTYCDFDCSQCLAEARCVPESSQCICPPGYTGDGIRVCRPATSQGAFALQIVKDGDTIRVREGSGAFTLRCILSGDVHGVQARWLTPGDVGQTDEHQTHEGRELWLTLDEPNASNTGLYVCQASRMTDTVQVIIEPQKHSQSKQLFLTSDNGILTVETQKGPTTAAQIWHIAENNKHMRVALALDCKADHLVYTSDSGHALRFGNASAVRLSQPPEFIVHDAYSKFTWIAVDPTSGNVFAIDDKQKRIVVVNPGRPNQMYTFKKLYNRTSNDDFVVGGIAIHPGLSLVYWAQADSTDSAVKESVIMVASMADPNRVSEVVRVTGAPVSMSLAVSDGIVGTGNTAGRLCWLQRRQLLPYSRSEIHCAQLDVSGRNIHSKSVLRSFDTSEEPSCGLAQDDHAIFWTNLYRRTYQSHNPSSLVYVKGVCCSNGFQSMAIHNVCKRSMTNACSYENGRCRYFCLPGGRESSRTCRCPDDQPNCIAEHA</sequence>
<feature type="domain" description="EGF-like" evidence="7">
    <location>
        <begin position="369"/>
        <end position="405"/>
    </location>
</feature>
<dbReference type="SUPFAM" id="SSF57184">
    <property type="entry name" value="Growth factor receptor domain"/>
    <property type="match status" value="1"/>
</dbReference>
<evidence type="ECO:0000256" key="6">
    <source>
        <dbReference type="PROSITE-ProRule" id="PRU00076"/>
    </source>
</evidence>
<evidence type="ECO:0000256" key="1">
    <source>
        <dbReference type="ARBA" id="ARBA00022536"/>
    </source>
</evidence>
<dbReference type="PROSITE" id="PS50026">
    <property type="entry name" value="EGF_3"/>
    <property type="match status" value="2"/>
</dbReference>
<feature type="domain" description="Ig-like" evidence="8">
    <location>
        <begin position="440"/>
        <end position="531"/>
    </location>
</feature>
<dbReference type="SMART" id="SM00181">
    <property type="entry name" value="EGF"/>
    <property type="match status" value="11"/>
</dbReference>
<dbReference type="InterPro" id="IPR036179">
    <property type="entry name" value="Ig-like_dom_sf"/>
</dbReference>
<comment type="caution">
    <text evidence="6">Lacks conserved residue(s) required for the propagation of feature annotation.</text>
</comment>
<feature type="disulfide bond" evidence="6">
    <location>
        <begin position="328"/>
        <end position="345"/>
    </location>
</feature>
<protein>
    <submittedName>
        <fullName evidence="9">Tenascin-like</fullName>
    </submittedName>
</protein>
<organism evidence="9">
    <name type="scientific">Mesocestoides corti</name>
    <name type="common">Flatworm</name>
    <dbReference type="NCBI Taxonomy" id="53468"/>
    <lineage>
        <taxon>Eukaryota</taxon>
        <taxon>Metazoa</taxon>
        <taxon>Spiralia</taxon>
        <taxon>Lophotrochozoa</taxon>
        <taxon>Platyhelminthes</taxon>
        <taxon>Cestoda</taxon>
        <taxon>Eucestoda</taxon>
        <taxon>Cyclophyllidea</taxon>
        <taxon>Mesocestoididae</taxon>
        <taxon>Mesocestoides</taxon>
    </lineage>
</organism>
<dbReference type="AlphaFoldDB" id="A0A5K3FWI1"/>
<feature type="disulfide bond" evidence="6">
    <location>
        <begin position="373"/>
        <end position="383"/>
    </location>
</feature>
<dbReference type="SUPFAM" id="SSF63825">
    <property type="entry name" value="YWTD domain"/>
    <property type="match status" value="1"/>
</dbReference>
<dbReference type="InterPro" id="IPR007110">
    <property type="entry name" value="Ig-like_dom"/>
</dbReference>
<dbReference type="InterPro" id="IPR009030">
    <property type="entry name" value="Growth_fac_rcpt_cys_sf"/>
</dbReference>
<dbReference type="WBParaSite" id="MCU_010675-RB">
    <property type="protein sequence ID" value="MCU_010675-RB"/>
    <property type="gene ID" value="MCU_010675"/>
</dbReference>
<dbReference type="InterPro" id="IPR011042">
    <property type="entry name" value="6-blade_b-propeller_TolB-like"/>
</dbReference>
<dbReference type="Gene3D" id="2.10.25.10">
    <property type="entry name" value="Laminin"/>
    <property type="match status" value="1"/>
</dbReference>
<keyword evidence="5" id="KW-0325">Glycoprotein</keyword>
<proteinExistence type="predicted"/>
<dbReference type="PROSITE" id="PS50835">
    <property type="entry name" value="IG_LIKE"/>
    <property type="match status" value="1"/>
</dbReference>
<keyword evidence="4" id="KW-0106">Calcium</keyword>
<accession>A0A5K3FWI1</accession>
<evidence type="ECO:0000256" key="3">
    <source>
        <dbReference type="ARBA" id="ARBA00022737"/>
    </source>
</evidence>
<keyword evidence="2" id="KW-0732">Signal</keyword>
<dbReference type="PANTHER" id="PTHR24039:SF28">
    <property type="entry name" value="EGF-LIKE DOMAIN-CONTAINING PROTEIN"/>
    <property type="match status" value="1"/>
</dbReference>
<evidence type="ECO:0000256" key="4">
    <source>
        <dbReference type="ARBA" id="ARBA00022837"/>
    </source>
</evidence>
<reference evidence="9" key="1">
    <citation type="submission" date="2019-11" db="UniProtKB">
        <authorList>
            <consortium name="WormBaseParasite"/>
        </authorList>
    </citation>
    <scope>IDENTIFICATION</scope>
</reference>
<dbReference type="Gene3D" id="2.90.20.10">
    <property type="entry name" value="Plasmodium vivax P25 domain"/>
    <property type="match status" value="1"/>
</dbReference>
<dbReference type="InterPro" id="IPR000742">
    <property type="entry name" value="EGF"/>
</dbReference>
<evidence type="ECO:0000256" key="2">
    <source>
        <dbReference type="ARBA" id="ARBA00022729"/>
    </source>
</evidence>
<dbReference type="InterPro" id="IPR013783">
    <property type="entry name" value="Ig-like_fold"/>
</dbReference>
<keyword evidence="1 6" id="KW-0245">EGF-like domain</keyword>
<evidence type="ECO:0000256" key="5">
    <source>
        <dbReference type="ARBA" id="ARBA00023180"/>
    </source>
</evidence>
<evidence type="ECO:0000313" key="9">
    <source>
        <dbReference type="WBParaSite" id="MCU_010675-RB"/>
    </source>
</evidence>
<dbReference type="PANTHER" id="PTHR24039">
    <property type="entry name" value="FIBRILLIN-RELATED"/>
    <property type="match status" value="1"/>
</dbReference>
<name>A0A5K3FWI1_MESCO</name>
<dbReference type="Gene3D" id="2.120.10.30">
    <property type="entry name" value="TolB, C-terminal domain"/>
    <property type="match status" value="1"/>
</dbReference>